<dbReference type="eggNOG" id="COG0726">
    <property type="taxonomic scope" value="Bacteria"/>
</dbReference>
<name>I3E985_BACMM</name>
<organism evidence="2 3">
    <name type="scientific">Bacillus methanolicus (strain MGA3 / ATCC 53907)</name>
    <dbReference type="NCBI Taxonomy" id="796606"/>
    <lineage>
        <taxon>Bacteria</taxon>
        <taxon>Bacillati</taxon>
        <taxon>Bacillota</taxon>
        <taxon>Bacilli</taxon>
        <taxon>Bacillales</taxon>
        <taxon>Bacillaceae</taxon>
        <taxon>Bacillus</taxon>
    </lineage>
</organism>
<dbReference type="InterPro" id="IPR054467">
    <property type="entry name" value="YkoP-like_dom"/>
</dbReference>
<keyword evidence="3" id="KW-1185">Reference proteome</keyword>
<sequence length="192" mass="22866">MRGYILSIWSLIDPIYFFCSRLTYPPCEGTEGNILRIRLTKYKGRNIVLSDGTQINRNDLLVKIHLHNARLLKELKDIKSELKKAKIIYRYVQKSLPGVEIYIRNYCHSQEIKGIIGISLLNKGCERLGFEIFDISHPVYKWYKWFSFLPIAMLSSQNTFIWRILKYQKPHYLFMSTNKLSNMYRNEIPNRH</sequence>
<dbReference type="EMBL" id="CP007739">
    <property type="protein sequence ID" value="AIE60311.1"/>
    <property type="molecule type" value="Genomic_DNA"/>
</dbReference>
<dbReference type="KEGG" id="bmet:BMMGA3_09565"/>
<accession>I3E985</accession>
<dbReference type="AlphaFoldDB" id="I3E985"/>
<evidence type="ECO:0000259" key="1">
    <source>
        <dbReference type="Pfam" id="PF22790"/>
    </source>
</evidence>
<dbReference type="RefSeq" id="WP_004434680.1">
    <property type="nucleotide sequence ID" value="NZ_ADWW01000002.1"/>
</dbReference>
<dbReference type="STRING" id="796606.BMMGA3_09565"/>
<gene>
    <name evidence="2" type="ORF">BMMGA3_09565</name>
</gene>
<protein>
    <recommendedName>
        <fullName evidence="1">YkoP-like domain-containing protein</fullName>
    </recommendedName>
</protein>
<proteinExistence type="predicted"/>
<dbReference type="OrthoDB" id="1951946at2"/>
<dbReference type="HOGENOM" id="CLU_114932_0_0_9"/>
<evidence type="ECO:0000313" key="2">
    <source>
        <dbReference type="EMBL" id="AIE60311.1"/>
    </source>
</evidence>
<evidence type="ECO:0000313" key="3">
    <source>
        <dbReference type="Proteomes" id="UP000027602"/>
    </source>
</evidence>
<reference evidence="2 3" key="1">
    <citation type="journal article" date="2015" name="BMC Genomics">
        <title>Transcriptome analysis of thermophilic methylotrophic Bacillus methanolicus MGA3 using RNA-sequencing provides detailed insights into its previously uncharted transcriptional landscape.</title>
        <authorList>
            <person name="Irla M."/>
            <person name="Neshat A."/>
            <person name="Brautaset T."/>
            <person name="Ruckert C."/>
            <person name="Kalinowski J."/>
            <person name="Wendisch V.F."/>
        </authorList>
    </citation>
    <scope>NUCLEOTIDE SEQUENCE [LARGE SCALE GENOMIC DNA]</scope>
    <source>
        <strain evidence="3">MGA3 / ATCC 53907</strain>
    </source>
</reference>
<dbReference type="Proteomes" id="UP000027602">
    <property type="component" value="Chromosome"/>
</dbReference>
<dbReference type="Pfam" id="PF22790">
    <property type="entry name" value="YkoP"/>
    <property type="match status" value="1"/>
</dbReference>
<feature type="domain" description="YkoP-like" evidence="1">
    <location>
        <begin position="3"/>
        <end position="184"/>
    </location>
</feature>